<reference evidence="15" key="1">
    <citation type="journal article" date="2015" name="Nat. Genet.">
        <title>The pineapple genome and the evolution of CAM photosynthesis.</title>
        <authorList>
            <person name="Ming R."/>
            <person name="VanBuren R."/>
            <person name="Wai C.M."/>
            <person name="Tang H."/>
            <person name="Schatz M.C."/>
            <person name="Bowers J.E."/>
            <person name="Lyons E."/>
            <person name="Wang M.L."/>
            <person name="Chen J."/>
            <person name="Biggers E."/>
            <person name="Zhang J."/>
            <person name="Huang L."/>
            <person name="Zhang L."/>
            <person name="Miao W."/>
            <person name="Zhang J."/>
            <person name="Ye Z."/>
            <person name="Miao C."/>
            <person name="Lin Z."/>
            <person name="Wang H."/>
            <person name="Zhou H."/>
            <person name="Yim W.C."/>
            <person name="Priest H.D."/>
            <person name="Zheng C."/>
            <person name="Woodhouse M."/>
            <person name="Edger P.P."/>
            <person name="Guyot R."/>
            <person name="Guo H.B."/>
            <person name="Guo H."/>
            <person name="Zheng G."/>
            <person name="Singh R."/>
            <person name="Sharma A."/>
            <person name="Min X."/>
            <person name="Zheng Y."/>
            <person name="Lee H."/>
            <person name="Gurtowski J."/>
            <person name="Sedlazeck F.J."/>
            <person name="Harkess A."/>
            <person name="McKain M.R."/>
            <person name="Liao Z."/>
            <person name="Fang J."/>
            <person name="Liu J."/>
            <person name="Zhang X."/>
            <person name="Zhang Q."/>
            <person name="Hu W."/>
            <person name="Qin Y."/>
            <person name="Wang K."/>
            <person name="Chen L.Y."/>
            <person name="Shirley N."/>
            <person name="Lin Y.R."/>
            <person name="Liu L.Y."/>
            <person name="Hernandez A.G."/>
            <person name="Wright C.L."/>
            <person name="Bulone V."/>
            <person name="Tuskan G.A."/>
            <person name="Heath K."/>
            <person name="Zee F."/>
            <person name="Moore P.H."/>
            <person name="Sunkar R."/>
            <person name="Leebens-Mack J.H."/>
            <person name="Mockler T."/>
            <person name="Bennetzen J.L."/>
            <person name="Freeling M."/>
            <person name="Sankoff D."/>
            <person name="Paterson A.H."/>
            <person name="Zhu X."/>
            <person name="Yang X."/>
            <person name="Smith J.A."/>
            <person name="Cushman J.C."/>
            <person name="Paull R.E."/>
            <person name="Yu Q."/>
        </authorList>
    </citation>
    <scope>NUCLEOTIDE SEQUENCE [LARGE SCALE GENOMIC DNA]</scope>
    <source>
        <strain evidence="15">cv. F153</strain>
    </source>
</reference>
<protein>
    <submittedName>
        <fullName evidence="16">Uncharacterized protein LOC109717560</fullName>
    </submittedName>
</protein>
<gene>
    <name evidence="16" type="primary">LOC109717560</name>
</gene>
<feature type="compositionally biased region" description="Basic residues" evidence="10">
    <location>
        <begin position="166"/>
        <end position="182"/>
    </location>
</feature>
<dbReference type="PANTHER" id="PTHR21015:SF22">
    <property type="entry name" value="GLYCOSYLTRANSFERASE"/>
    <property type="match status" value="1"/>
</dbReference>
<dbReference type="GO" id="GO:0008360">
    <property type="term" value="P:regulation of cell shape"/>
    <property type="evidence" value="ECO:0007669"/>
    <property type="project" value="UniProtKB-KW"/>
</dbReference>
<keyword evidence="4" id="KW-0808">Transferase</keyword>
<evidence type="ECO:0000313" key="15">
    <source>
        <dbReference type="Proteomes" id="UP000515123"/>
    </source>
</evidence>
<evidence type="ECO:0000256" key="1">
    <source>
        <dbReference type="ARBA" id="ARBA00022475"/>
    </source>
</evidence>
<organism evidence="15 16">
    <name type="scientific">Ananas comosus</name>
    <name type="common">Pineapple</name>
    <name type="synonym">Ananas ananas</name>
    <dbReference type="NCBI Taxonomy" id="4615"/>
    <lineage>
        <taxon>Eukaryota</taxon>
        <taxon>Viridiplantae</taxon>
        <taxon>Streptophyta</taxon>
        <taxon>Embryophyta</taxon>
        <taxon>Tracheophyta</taxon>
        <taxon>Spermatophyta</taxon>
        <taxon>Magnoliopsida</taxon>
        <taxon>Liliopsida</taxon>
        <taxon>Poales</taxon>
        <taxon>Bromeliaceae</taxon>
        <taxon>Bromelioideae</taxon>
        <taxon>Ananas</taxon>
    </lineage>
</organism>
<dbReference type="PANTHER" id="PTHR21015">
    <property type="entry name" value="UDP-N-ACETYLGLUCOSAMINE--N-ACETYLMURAMYL-(PENTAPEPTIDE) PYROPHOSPHORYL-UNDECAPRENOL N-ACETYLGLUCOSAMINE TRANSFERASE 1"/>
    <property type="match status" value="1"/>
</dbReference>
<dbReference type="GO" id="GO:0051301">
    <property type="term" value="P:cell division"/>
    <property type="evidence" value="ECO:0007669"/>
    <property type="project" value="UniProtKB-KW"/>
</dbReference>
<reference evidence="16" key="2">
    <citation type="submission" date="2025-08" db="UniProtKB">
        <authorList>
            <consortium name="RefSeq"/>
        </authorList>
    </citation>
    <scope>IDENTIFICATION</scope>
    <source>
        <tissue evidence="16">Leaf</tissue>
    </source>
</reference>
<keyword evidence="5" id="KW-0133">Cell shape</keyword>
<keyword evidence="15" id="KW-1185">Reference proteome</keyword>
<keyword evidence="6" id="KW-0573">Peptidoglycan synthesis</keyword>
<evidence type="ECO:0000256" key="5">
    <source>
        <dbReference type="ARBA" id="ARBA00022960"/>
    </source>
</evidence>
<accession>A0A6P5FTJ9</accession>
<evidence type="ECO:0000256" key="2">
    <source>
        <dbReference type="ARBA" id="ARBA00022618"/>
    </source>
</evidence>
<dbReference type="AlphaFoldDB" id="A0A6P5FTJ9"/>
<keyword evidence="8" id="KW-0131">Cell cycle</keyword>
<dbReference type="SUPFAM" id="SSF53756">
    <property type="entry name" value="UDP-Glycosyltransferase/glycogen phosphorylase"/>
    <property type="match status" value="1"/>
</dbReference>
<feature type="domain" description="Glycosyl transferase family 28 C-terminal" evidence="14">
    <location>
        <begin position="350"/>
        <end position="505"/>
    </location>
</feature>
<feature type="signal peptide" evidence="12">
    <location>
        <begin position="1"/>
        <end position="16"/>
    </location>
</feature>
<dbReference type="Pfam" id="PF04101">
    <property type="entry name" value="Glyco_tran_28_C"/>
    <property type="match status" value="1"/>
</dbReference>
<evidence type="ECO:0000256" key="10">
    <source>
        <dbReference type="SAM" id="MobiDB-lite"/>
    </source>
</evidence>
<sequence>MTKLPLILFVSSSAAAFSSLFFAPPSIPTPTLFSPSALPLLQHPRRPSISVIVGRKIGVGVDGEVNKGKAIEEGEGVCVGMDRGVGEGKAAEREGMRPRTSVRKYKGFRSILVQRNAQAGPSPLLHNRQPPQRFLCCLAVDHGGAEASSPRRRHRRPRSLRVASPRGRRPHLPGDRHRRRPPLRAAAADAAPRFSSSAPPPASRPPPSRRRLRVRPVPPSRLARPLSSAPQLLLRSVAACLRVLRDFRPDVVVGTGGYVAFPVCLAALILNITIVIQEQNSFPGLTNRLLAPFAAKIFLAFNACVKHFPKKKCFVYGNPVRLALRRFTSKVVARSHFFPKAGADGKAAEVVLVLGGSIGSAAINIAMLNMYYEMLMEHKNRYIIWQTGAEGYCEMESLVKNNRRLLLAPFLNAMDMAYAAADVVVSRAGAMTCTEILATGKPSILIPSPTATDDHQTKNAYIMAEVAGSKVLTEDELDSSSLATAIDEILGDKNLMAEMSEKALSVARPNASVEIARCILSLVNKPTPK</sequence>
<feature type="compositionally biased region" description="Basic residues" evidence="10">
    <location>
        <begin position="150"/>
        <end position="159"/>
    </location>
</feature>
<dbReference type="GO" id="GO:0071555">
    <property type="term" value="P:cell wall organization"/>
    <property type="evidence" value="ECO:0007669"/>
    <property type="project" value="UniProtKB-KW"/>
</dbReference>
<dbReference type="GeneID" id="109717560"/>
<dbReference type="GO" id="GO:0005975">
    <property type="term" value="P:carbohydrate metabolic process"/>
    <property type="evidence" value="ECO:0007669"/>
    <property type="project" value="InterPro"/>
</dbReference>
<dbReference type="InterPro" id="IPR007235">
    <property type="entry name" value="Glyco_trans_28_C"/>
</dbReference>
<dbReference type="InterPro" id="IPR006009">
    <property type="entry name" value="GlcNAc_MurG"/>
</dbReference>
<keyword evidence="2" id="KW-0132">Cell division</keyword>
<keyword evidence="11" id="KW-1133">Transmembrane helix</keyword>
<evidence type="ECO:0000259" key="14">
    <source>
        <dbReference type="Pfam" id="PF04101"/>
    </source>
</evidence>
<dbReference type="GO" id="GO:0050511">
    <property type="term" value="F:undecaprenyldiphospho-muramoylpentapeptide beta-N-acetylglucosaminyltransferase activity"/>
    <property type="evidence" value="ECO:0007669"/>
    <property type="project" value="InterPro"/>
</dbReference>
<evidence type="ECO:0000256" key="9">
    <source>
        <dbReference type="ARBA" id="ARBA00023316"/>
    </source>
</evidence>
<proteinExistence type="inferred from homology"/>
<evidence type="ECO:0000256" key="11">
    <source>
        <dbReference type="SAM" id="Phobius"/>
    </source>
</evidence>
<keyword evidence="11" id="KW-0812">Transmembrane</keyword>
<keyword evidence="3" id="KW-0328">Glycosyltransferase</keyword>
<keyword evidence="9" id="KW-0961">Cell wall biogenesis/degradation</keyword>
<dbReference type="Pfam" id="PF03033">
    <property type="entry name" value="Glyco_transf_28"/>
    <property type="match status" value="1"/>
</dbReference>
<evidence type="ECO:0000256" key="6">
    <source>
        <dbReference type="ARBA" id="ARBA00022984"/>
    </source>
</evidence>
<dbReference type="Gene3D" id="3.40.50.2000">
    <property type="entry name" value="Glycogen Phosphorylase B"/>
    <property type="match status" value="2"/>
</dbReference>
<feature type="region of interest" description="Disordered" evidence="10">
    <location>
        <begin position="145"/>
        <end position="224"/>
    </location>
</feature>
<evidence type="ECO:0000256" key="7">
    <source>
        <dbReference type="ARBA" id="ARBA00023136"/>
    </source>
</evidence>
<dbReference type="OrthoDB" id="20273at2759"/>
<dbReference type="InterPro" id="IPR004276">
    <property type="entry name" value="GlycoTrans_28_N"/>
</dbReference>
<dbReference type="HAMAP" id="MF_00033">
    <property type="entry name" value="MurG"/>
    <property type="match status" value="1"/>
</dbReference>
<dbReference type="Proteomes" id="UP000515123">
    <property type="component" value="Linkage group 11"/>
</dbReference>
<dbReference type="RefSeq" id="XP_020098997.1">
    <property type="nucleotide sequence ID" value="XM_020243408.1"/>
</dbReference>
<feature type="chain" id="PRO_5028485049" evidence="12">
    <location>
        <begin position="17"/>
        <end position="529"/>
    </location>
</feature>
<evidence type="ECO:0000256" key="8">
    <source>
        <dbReference type="ARBA" id="ARBA00023306"/>
    </source>
</evidence>
<name>A0A6P5FTJ9_ANACO</name>
<evidence type="ECO:0000313" key="16">
    <source>
        <dbReference type="RefSeq" id="XP_020098997.1"/>
    </source>
</evidence>
<evidence type="ECO:0000256" key="12">
    <source>
        <dbReference type="SAM" id="SignalP"/>
    </source>
</evidence>
<dbReference type="CDD" id="cd03785">
    <property type="entry name" value="GT28_MurG"/>
    <property type="match status" value="1"/>
</dbReference>
<keyword evidence="7 11" id="KW-0472">Membrane</keyword>
<keyword evidence="1" id="KW-1003">Cell membrane</keyword>
<feature type="compositionally biased region" description="Low complexity" evidence="10">
    <location>
        <begin position="183"/>
        <end position="197"/>
    </location>
</feature>
<keyword evidence="12" id="KW-0732">Signal</keyword>
<feature type="transmembrane region" description="Helical" evidence="11">
    <location>
        <begin position="258"/>
        <end position="277"/>
    </location>
</feature>
<evidence type="ECO:0000256" key="4">
    <source>
        <dbReference type="ARBA" id="ARBA00022679"/>
    </source>
</evidence>
<feature type="domain" description="Glycosyltransferase family 28 N-terminal" evidence="13">
    <location>
        <begin position="225"/>
        <end position="298"/>
    </location>
</feature>
<feature type="transmembrane region" description="Helical" evidence="11">
    <location>
        <begin position="350"/>
        <end position="372"/>
    </location>
</feature>
<evidence type="ECO:0000259" key="13">
    <source>
        <dbReference type="Pfam" id="PF03033"/>
    </source>
</evidence>
<evidence type="ECO:0000256" key="3">
    <source>
        <dbReference type="ARBA" id="ARBA00022676"/>
    </source>
</evidence>